<keyword evidence="3" id="KW-1185">Reference proteome</keyword>
<evidence type="ECO:0000313" key="2">
    <source>
        <dbReference type="EMBL" id="KAE8326574.1"/>
    </source>
</evidence>
<keyword evidence="1" id="KW-0472">Membrane</keyword>
<keyword evidence="1" id="KW-0812">Transmembrane</keyword>
<accession>A0A5N6X051</accession>
<name>A0A5N6X051_9EURO</name>
<dbReference type="EMBL" id="ML741798">
    <property type="protein sequence ID" value="KAE8326574.1"/>
    <property type="molecule type" value="Genomic_DNA"/>
</dbReference>
<reference evidence="3" key="1">
    <citation type="submission" date="2019-04" db="EMBL/GenBank/DDBJ databases">
        <title>Friends and foes A comparative genomics studyof 23 Aspergillus species from section Flavi.</title>
        <authorList>
            <consortium name="DOE Joint Genome Institute"/>
            <person name="Kjaerbolling I."/>
            <person name="Vesth T."/>
            <person name="Frisvad J.C."/>
            <person name="Nybo J.L."/>
            <person name="Theobald S."/>
            <person name="Kildgaard S."/>
            <person name="Isbrandt T."/>
            <person name="Kuo A."/>
            <person name="Sato A."/>
            <person name="Lyhne E.K."/>
            <person name="Kogle M.E."/>
            <person name="Wiebenga A."/>
            <person name="Kun R.S."/>
            <person name="Lubbers R.J."/>
            <person name="Makela M.R."/>
            <person name="Barry K."/>
            <person name="Chovatia M."/>
            <person name="Clum A."/>
            <person name="Daum C."/>
            <person name="Haridas S."/>
            <person name="He G."/>
            <person name="LaButti K."/>
            <person name="Lipzen A."/>
            <person name="Mondo S."/>
            <person name="Riley R."/>
            <person name="Salamov A."/>
            <person name="Simmons B.A."/>
            <person name="Magnuson J.K."/>
            <person name="Henrissat B."/>
            <person name="Mortensen U.H."/>
            <person name="Larsen T.O."/>
            <person name="Devries R.P."/>
            <person name="Grigoriev I.V."/>
            <person name="Machida M."/>
            <person name="Baker S.E."/>
            <person name="Andersen M.R."/>
        </authorList>
    </citation>
    <scope>NUCLEOTIDE SEQUENCE [LARGE SCALE GENOMIC DNA]</scope>
    <source>
        <strain evidence="3">CBS 130017</strain>
    </source>
</reference>
<evidence type="ECO:0000313" key="3">
    <source>
        <dbReference type="Proteomes" id="UP000325945"/>
    </source>
</evidence>
<gene>
    <name evidence="2" type="ORF">BDV39DRAFT_88521</name>
</gene>
<keyword evidence="1" id="KW-1133">Transmembrane helix</keyword>
<dbReference type="Proteomes" id="UP000325945">
    <property type="component" value="Unassembled WGS sequence"/>
</dbReference>
<evidence type="ECO:0000256" key="1">
    <source>
        <dbReference type="SAM" id="Phobius"/>
    </source>
</evidence>
<proteinExistence type="predicted"/>
<feature type="transmembrane region" description="Helical" evidence="1">
    <location>
        <begin position="12"/>
        <end position="32"/>
    </location>
</feature>
<protein>
    <submittedName>
        <fullName evidence="2">Uncharacterized protein</fullName>
    </submittedName>
</protein>
<sequence length="100" mass="11259">MSNPLSLVDYNFLLDFIITTFFSTLSISARCFTHIDGLGGIFHSHRTLYTYTSFCSVTSLFSSTHGRGWWGGSGVMGYVRIRASMHILTKTSIVNYHKHS</sequence>
<dbReference type="AlphaFoldDB" id="A0A5N6X051"/>
<organism evidence="2 3">
    <name type="scientific">Aspergillus sergii</name>
    <dbReference type="NCBI Taxonomy" id="1034303"/>
    <lineage>
        <taxon>Eukaryota</taxon>
        <taxon>Fungi</taxon>
        <taxon>Dikarya</taxon>
        <taxon>Ascomycota</taxon>
        <taxon>Pezizomycotina</taxon>
        <taxon>Eurotiomycetes</taxon>
        <taxon>Eurotiomycetidae</taxon>
        <taxon>Eurotiales</taxon>
        <taxon>Aspergillaceae</taxon>
        <taxon>Aspergillus</taxon>
        <taxon>Aspergillus subgen. Circumdati</taxon>
    </lineage>
</organism>